<dbReference type="EC" id="1.13.11.53" evidence="9"/>
<dbReference type="UniPathway" id="UPA00904">
    <property type="reaction ID" value="UER00878"/>
</dbReference>
<evidence type="ECO:0000256" key="7">
    <source>
        <dbReference type="ARBA" id="ARBA00023004"/>
    </source>
</evidence>
<keyword evidence="7 9" id="KW-0408">Iron</keyword>
<dbReference type="GO" id="GO:0010308">
    <property type="term" value="F:acireductone dioxygenase (Ni2+-requiring) activity"/>
    <property type="evidence" value="ECO:0007669"/>
    <property type="project" value="UniProtKB-UniRule"/>
</dbReference>
<dbReference type="GO" id="GO:0019509">
    <property type="term" value="P:L-methionine salvage from methylthioadenosine"/>
    <property type="evidence" value="ECO:0007669"/>
    <property type="project" value="UniProtKB-UniRule"/>
</dbReference>
<name>A0A372LSL6_9BACI</name>
<feature type="site" description="Important to generate the dianion" evidence="9">
    <location>
        <position position="107"/>
    </location>
</feature>
<proteinExistence type="inferred from homology"/>
<comment type="caution">
    <text evidence="10">The sequence shown here is derived from an EMBL/GenBank/DDBJ whole genome shotgun (WGS) entry which is preliminary data.</text>
</comment>
<comment type="function">
    <text evidence="9">Catalyzes 2 different reactions between oxygene and the acireductone 1,2-dihydroxy-3-keto-5-methylthiopentene (DHK-MTPene) depending upon the metal bound in the active site. Fe-containing acireductone dioxygenase (Fe-ARD) produces formate and 2-keto-4-methylthiobutyrate (KMTB), the alpha-ketoacid precursor of methionine in the methionine recycle pathway. Ni-containing acireductone dioxygenase (Ni-ARD) produces methylthiopropionate, carbon monoxide and formate, and does not lie on the methionine recycle pathway.</text>
</comment>
<keyword evidence="3 9" id="KW-0028">Amino-acid biosynthesis</keyword>
<comment type="similarity">
    <text evidence="9">Belongs to the acireductone dioxygenase (ARD) family.</text>
</comment>
<keyword evidence="11" id="KW-1185">Reference proteome</keyword>
<evidence type="ECO:0000256" key="4">
    <source>
        <dbReference type="ARBA" id="ARBA00022723"/>
    </source>
</evidence>
<dbReference type="OrthoDB" id="9795636at2"/>
<dbReference type="GO" id="GO:0010309">
    <property type="term" value="F:acireductone dioxygenase [iron(II)-requiring] activity"/>
    <property type="evidence" value="ECO:0007669"/>
    <property type="project" value="UniProtKB-UniRule"/>
</dbReference>
<sequence>MATIRLHNNNEIIENQDEVLAFLTQSEVVYEQWDITKLPENLQENYNLSDEDKNQILSVFESEIKDISERRGYKAQDVISLSESTPNLEQLLVNFQREHRHSDDEVRFIVSGHGIFVIQGADGEWFDVRLNPGDLISVPVNTRHYFTLMEDRKVVAVRIFVTTEGWVPIYEDEAKDVKS</sequence>
<comment type="catalytic activity">
    <reaction evidence="9">
        <text>1,2-dihydroxy-5-(methylsulfanyl)pent-1-en-3-one + O2 = 3-(methylsulfanyl)propanoate + CO + formate + 2 H(+)</text>
        <dbReference type="Rhea" id="RHEA:14161"/>
        <dbReference type="ChEBI" id="CHEBI:15378"/>
        <dbReference type="ChEBI" id="CHEBI:15379"/>
        <dbReference type="ChEBI" id="CHEBI:15740"/>
        <dbReference type="ChEBI" id="CHEBI:17245"/>
        <dbReference type="ChEBI" id="CHEBI:49016"/>
        <dbReference type="ChEBI" id="CHEBI:49252"/>
        <dbReference type="EC" id="1.13.11.53"/>
    </reaction>
</comment>
<organism evidence="10 11">
    <name type="scientific">Peribacillus saganii</name>
    <dbReference type="NCBI Taxonomy" id="2303992"/>
    <lineage>
        <taxon>Bacteria</taxon>
        <taxon>Bacillati</taxon>
        <taxon>Bacillota</taxon>
        <taxon>Bacilli</taxon>
        <taxon>Bacillales</taxon>
        <taxon>Bacillaceae</taxon>
        <taxon>Peribacillus</taxon>
    </lineage>
</organism>
<dbReference type="GO" id="GO:0005506">
    <property type="term" value="F:iron ion binding"/>
    <property type="evidence" value="ECO:0007669"/>
    <property type="project" value="UniProtKB-UniRule"/>
</dbReference>
<dbReference type="Gene3D" id="2.60.120.10">
    <property type="entry name" value="Jelly Rolls"/>
    <property type="match status" value="1"/>
</dbReference>
<keyword evidence="4 9" id="KW-0479">Metal-binding</keyword>
<evidence type="ECO:0000256" key="3">
    <source>
        <dbReference type="ARBA" id="ARBA00022605"/>
    </source>
</evidence>
<dbReference type="EC" id="1.13.11.54" evidence="9"/>
<dbReference type="InterPro" id="IPR014710">
    <property type="entry name" value="RmlC-like_jellyroll"/>
</dbReference>
<dbReference type="Pfam" id="PF03079">
    <property type="entry name" value="ARD"/>
    <property type="match status" value="1"/>
</dbReference>
<dbReference type="GO" id="GO:0019284">
    <property type="term" value="P:L-methionine salvage from S-adenosylmethionine"/>
    <property type="evidence" value="ECO:0007669"/>
    <property type="project" value="InterPro"/>
</dbReference>
<keyword evidence="8 9" id="KW-0486">Methionine biosynthesis</keyword>
<dbReference type="CDD" id="cd02232">
    <property type="entry name" value="cupin_ARD"/>
    <property type="match status" value="1"/>
</dbReference>
<evidence type="ECO:0000256" key="9">
    <source>
        <dbReference type="HAMAP-Rule" id="MF_01682"/>
    </source>
</evidence>
<reference evidence="10 11" key="1">
    <citation type="submission" date="2018-08" db="EMBL/GenBank/DDBJ databases">
        <title>Bacillus chawlae sp. nov., Bacillus glennii sp. nov., and Bacillus saganii sp. nov. Isolated from the Vehicle Assembly Building at Kennedy Space Center where the Viking Spacecraft were Assembled.</title>
        <authorList>
            <person name="Seuylemezian A."/>
            <person name="Vaishampayan P."/>
        </authorList>
    </citation>
    <scope>NUCLEOTIDE SEQUENCE [LARGE SCALE GENOMIC DNA]</scope>
    <source>
        <strain evidence="10 11">V47-23a</strain>
    </source>
</reference>
<feature type="binding site" evidence="9">
    <location>
        <position position="144"/>
    </location>
    <ligand>
        <name>Fe(2+)</name>
        <dbReference type="ChEBI" id="CHEBI:29033"/>
    </ligand>
</feature>
<evidence type="ECO:0000256" key="8">
    <source>
        <dbReference type="ARBA" id="ARBA00023167"/>
    </source>
</evidence>
<dbReference type="RefSeq" id="WP_117325263.1">
    <property type="nucleotide sequence ID" value="NZ_QVTE01000008.1"/>
</dbReference>
<feature type="binding site" evidence="9">
    <location>
        <position position="101"/>
    </location>
    <ligand>
        <name>Fe(2+)</name>
        <dbReference type="ChEBI" id="CHEBI:29033"/>
    </ligand>
</feature>
<evidence type="ECO:0000256" key="2">
    <source>
        <dbReference type="ARBA" id="ARBA00022596"/>
    </source>
</evidence>
<keyword evidence="6 9" id="KW-0560">Oxidoreductase</keyword>
<dbReference type="PANTHER" id="PTHR23418">
    <property type="entry name" value="ACIREDUCTONE DIOXYGENASE"/>
    <property type="match status" value="1"/>
</dbReference>
<dbReference type="HAMAP" id="MF_01682">
    <property type="entry name" value="Salvage_MtnD"/>
    <property type="match status" value="1"/>
</dbReference>
<dbReference type="EMBL" id="QVTE01000008">
    <property type="protein sequence ID" value="RFU71036.1"/>
    <property type="molecule type" value="Genomic_DNA"/>
</dbReference>
<feature type="binding site" evidence="9">
    <location>
        <position position="144"/>
    </location>
    <ligand>
        <name>Ni(2+)</name>
        <dbReference type="ChEBI" id="CHEBI:49786"/>
    </ligand>
</feature>
<dbReference type="InterPro" id="IPR023956">
    <property type="entry name" value="ARD_bac"/>
</dbReference>
<comment type="pathway">
    <text evidence="9">Amino-acid biosynthesis; L-methionine biosynthesis via salvage pathway; L-methionine from S-methyl-5-thio-alpha-D-ribose 1-phosphate: step 5/6.</text>
</comment>
<keyword evidence="2 9" id="KW-0533">Nickel</keyword>
<evidence type="ECO:0000313" key="10">
    <source>
        <dbReference type="EMBL" id="RFU71036.1"/>
    </source>
</evidence>
<feature type="binding site" evidence="9">
    <location>
        <position position="99"/>
    </location>
    <ligand>
        <name>Fe(2+)</name>
        <dbReference type="ChEBI" id="CHEBI:29033"/>
    </ligand>
</feature>
<feature type="site" description="May play a role in transmitting local conformational changes" evidence="9">
    <location>
        <position position="104"/>
    </location>
</feature>
<keyword evidence="5 9" id="KW-0223">Dioxygenase</keyword>
<gene>
    <name evidence="9" type="primary">mtnD</name>
    <name evidence="10" type="ORF">D0469_03600</name>
</gene>
<evidence type="ECO:0000256" key="1">
    <source>
        <dbReference type="ARBA" id="ARBA00000428"/>
    </source>
</evidence>
<comment type="cofactor">
    <cofactor evidence="9">
        <name>Ni(2+)</name>
        <dbReference type="ChEBI" id="CHEBI:49786"/>
    </cofactor>
    <text evidence="9">Binds 1 nickel ion per monomer.</text>
</comment>
<dbReference type="AlphaFoldDB" id="A0A372LSL6"/>
<comment type="catalytic activity">
    <reaction evidence="1 9">
        <text>1,2-dihydroxy-5-(methylsulfanyl)pent-1-en-3-one + O2 = 4-methylsulfanyl-2-oxobutanoate + formate + 2 H(+)</text>
        <dbReference type="Rhea" id="RHEA:24504"/>
        <dbReference type="ChEBI" id="CHEBI:15378"/>
        <dbReference type="ChEBI" id="CHEBI:15379"/>
        <dbReference type="ChEBI" id="CHEBI:15740"/>
        <dbReference type="ChEBI" id="CHEBI:16723"/>
        <dbReference type="ChEBI" id="CHEBI:49252"/>
        <dbReference type="EC" id="1.13.11.54"/>
    </reaction>
</comment>
<evidence type="ECO:0000256" key="5">
    <source>
        <dbReference type="ARBA" id="ARBA00022964"/>
    </source>
</evidence>
<protein>
    <recommendedName>
        <fullName evidence="9">Acireductone dioxygenase</fullName>
    </recommendedName>
    <alternativeName>
        <fullName evidence="9">1,2-dihydroxy-3-keto-5-methylthiopentene dioxygenase</fullName>
        <shortName evidence="9">DHK-MTPene dioxygenase</shortName>
    </alternativeName>
    <alternativeName>
        <fullName evidence="9">Acireductone dioxygenase (Fe(2+)-requiring)</fullName>
        <shortName evidence="9">ARD'</shortName>
        <shortName evidence="9">Fe-ARD</shortName>
        <ecNumber evidence="9">1.13.11.54</ecNumber>
    </alternativeName>
    <alternativeName>
        <fullName evidence="9">Acireductone dioxygenase (Ni(2+)-requiring)</fullName>
        <shortName evidence="9">ARD</shortName>
        <shortName evidence="9">Ni-ARD</shortName>
        <ecNumber evidence="9">1.13.11.53</ecNumber>
    </alternativeName>
</protein>
<feature type="binding site" evidence="9">
    <location>
        <position position="101"/>
    </location>
    <ligand>
        <name>Ni(2+)</name>
        <dbReference type="ChEBI" id="CHEBI:49786"/>
    </ligand>
</feature>
<dbReference type="InterPro" id="IPR004313">
    <property type="entry name" value="ARD"/>
</dbReference>
<dbReference type="SUPFAM" id="SSF51182">
    <property type="entry name" value="RmlC-like cupins"/>
    <property type="match status" value="1"/>
</dbReference>
<feature type="binding site" evidence="9">
    <location>
        <position position="105"/>
    </location>
    <ligand>
        <name>Fe(2+)</name>
        <dbReference type="ChEBI" id="CHEBI:29033"/>
    </ligand>
</feature>
<dbReference type="GO" id="GO:0016151">
    <property type="term" value="F:nickel cation binding"/>
    <property type="evidence" value="ECO:0007669"/>
    <property type="project" value="UniProtKB-UniRule"/>
</dbReference>
<comment type="cofactor">
    <cofactor evidence="9">
        <name>Fe(2+)</name>
        <dbReference type="ChEBI" id="CHEBI:29033"/>
    </cofactor>
    <text evidence="9">Binds 1 Fe(2+) cation per monomer.</text>
</comment>
<dbReference type="Proteomes" id="UP000264541">
    <property type="component" value="Unassembled WGS sequence"/>
</dbReference>
<feature type="binding site" evidence="9">
    <location>
        <position position="105"/>
    </location>
    <ligand>
        <name>Ni(2+)</name>
        <dbReference type="ChEBI" id="CHEBI:49786"/>
    </ligand>
</feature>
<evidence type="ECO:0000313" key="11">
    <source>
        <dbReference type="Proteomes" id="UP000264541"/>
    </source>
</evidence>
<feature type="binding site" evidence="9">
    <location>
        <position position="99"/>
    </location>
    <ligand>
        <name>Ni(2+)</name>
        <dbReference type="ChEBI" id="CHEBI:49786"/>
    </ligand>
</feature>
<dbReference type="PANTHER" id="PTHR23418:SF0">
    <property type="entry name" value="ACIREDUCTONE DIOXYGENASE"/>
    <property type="match status" value="1"/>
</dbReference>
<accession>A0A372LSL6</accession>
<dbReference type="InterPro" id="IPR011051">
    <property type="entry name" value="RmlC_Cupin_sf"/>
</dbReference>
<evidence type="ECO:0000256" key="6">
    <source>
        <dbReference type="ARBA" id="ARBA00023002"/>
    </source>
</evidence>
<comment type="subunit">
    <text evidence="9">Monomer.</text>
</comment>
<feature type="site" description="May play a role in metal incorporation in vivo" evidence="9">
    <location>
        <position position="98"/>
    </location>
</feature>